<evidence type="ECO:0000313" key="8">
    <source>
        <dbReference type="EMBL" id="QSX76327.1"/>
    </source>
</evidence>
<dbReference type="CDD" id="cd06604">
    <property type="entry name" value="GH31_glucosidase_II_MalA"/>
    <property type="match status" value="1"/>
</dbReference>
<dbReference type="InterPro" id="IPR017853">
    <property type="entry name" value="GH"/>
</dbReference>
<accession>A0ABX7RDU8</accession>
<dbReference type="Gene3D" id="3.20.20.80">
    <property type="entry name" value="Glycosidases"/>
    <property type="match status" value="1"/>
</dbReference>
<organism evidence="8 9">
    <name type="scientific">Lysobacter arenosi</name>
    <dbReference type="NCBI Taxonomy" id="2795387"/>
    <lineage>
        <taxon>Bacteria</taxon>
        <taxon>Pseudomonadati</taxon>
        <taxon>Pseudomonadota</taxon>
        <taxon>Gammaproteobacteria</taxon>
        <taxon>Lysobacterales</taxon>
        <taxon>Lysobacteraceae</taxon>
        <taxon>Lysobacter</taxon>
    </lineage>
</organism>
<evidence type="ECO:0000313" key="9">
    <source>
        <dbReference type="Proteomes" id="UP000663400"/>
    </source>
</evidence>
<keyword evidence="2" id="KW-0326">Glycosidase</keyword>
<dbReference type="InterPro" id="IPR011013">
    <property type="entry name" value="Gal_mutarotase_sf_dom"/>
</dbReference>
<feature type="domain" description="DUF5110" evidence="6">
    <location>
        <begin position="708"/>
        <end position="775"/>
    </location>
</feature>
<dbReference type="Gene3D" id="2.60.40.1760">
    <property type="entry name" value="glycosyl hydrolase (family 31)"/>
    <property type="match status" value="1"/>
</dbReference>
<dbReference type="RefSeq" id="WP_200606048.1">
    <property type="nucleotide sequence ID" value="NZ_CP071517.1"/>
</dbReference>
<dbReference type="InterPro" id="IPR033403">
    <property type="entry name" value="DUF5110"/>
</dbReference>
<evidence type="ECO:0000259" key="5">
    <source>
        <dbReference type="Pfam" id="PF13802"/>
    </source>
</evidence>
<dbReference type="EMBL" id="CP071517">
    <property type="protein sequence ID" value="QSX76327.1"/>
    <property type="molecule type" value="Genomic_DNA"/>
</dbReference>
<keyword evidence="2 8" id="KW-0378">Hydrolase</keyword>
<feature type="chain" id="PRO_5046759166" evidence="3">
    <location>
        <begin position="29"/>
        <end position="823"/>
    </location>
</feature>
<keyword evidence="3" id="KW-0732">Signal</keyword>
<dbReference type="GO" id="GO:0016787">
    <property type="term" value="F:hydrolase activity"/>
    <property type="evidence" value="ECO:0007669"/>
    <property type="project" value="UniProtKB-KW"/>
</dbReference>
<dbReference type="InterPro" id="IPR025887">
    <property type="entry name" value="Glyco_hydro_31_N_dom"/>
</dbReference>
<feature type="domain" description="Glycosyl hydrolase family 31 C-terminal" evidence="7">
    <location>
        <begin position="605"/>
        <end position="692"/>
    </location>
</feature>
<dbReference type="PROSITE" id="PS51257">
    <property type="entry name" value="PROKAR_LIPOPROTEIN"/>
    <property type="match status" value="1"/>
</dbReference>
<reference evidence="8 9" key="1">
    <citation type="submission" date="2021-02" db="EMBL/GenBank/DDBJ databases">
        <title>Lysobacter arenosi sp. nov., isolated from soil of gangwondo yeongwol, south Korea.</title>
        <authorList>
            <person name="Kim K.R."/>
            <person name="Kim K.H."/>
            <person name="Jeon C.O."/>
        </authorList>
    </citation>
    <scope>NUCLEOTIDE SEQUENCE [LARGE SCALE GENOMIC DNA]</scope>
    <source>
        <strain evidence="8 9">R7</strain>
    </source>
</reference>
<dbReference type="Pfam" id="PF01055">
    <property type="entry name" value="Glyco_hydro_31_2nd"/>
    <property type="match status" value="1"/>
</dbReference>
<dbReference type="InterPro" id="IPR000322">
    <property type="entry name" value="Glyco_hydro_31_TIM"/>
</dbReference>
<evidence type="ECO:0000256" key="3">
    <source>
        <dbReference type="SAM" id="SignalP"/>
    </source>
</evidence>
<evidence type="ECO:0000259" key="6">
    <source>
        <dbReference type="Pfam" id="PF17137"/>
    </source>
</evidence>
<dbReference type="PANTHER" id="PTHR22762:SF120">
    <property type="entry name" value="HETEROGLYCAN GLUCOSIDASE 1"/>
    <property type="match status" value="1"/>
</dbReference>
<name>A0ABX7RDU8_9GAMM</name>
<sequence>MKGRANGWGCAAVAAMACVLSGITPAVAQGWRHVGAVDRVEVQAKGAEVVSGPARVRVTVIGEGVYRVTLAPDGRFDETPSWAVVPGAAPARVDVADAADAVRIASGDVVAVIRKQPLRVEFADRSGQVLLADSAQMPMAWSGSPHGPRVRSWKEMPADAHFYGLGDKAGPIDRRGRAFTLWNSDAYGWQGHSDPLYKSIPFFIGLRAGTAYGLFFDNTSRSSFDFGKESEDYFSFGAEGGALDYYFIAGPQPSRVLERYTALTGRTPLPPMWALGFQQSRYSYNPESKVREIAAQLREHRIPSDAIYLDIDFQQGYAPFTVDRKQFPHFEQMIADLRAQGLRTVLITDLHIKHAPGTGYAPFDSGMAADAFIRNPDGSLYIGPVWPGDAVFPDFTLTRVRDWWGGLYREFSAMGAAGYWNDMNEPSVFNVPGNTMSPDAVHRMDDGSQRDHRAIHNVYGMLNARATYEGLVKLQPEQRPFVLTRAAYAGTQRYAATWTGDNSATWHHLAQSTPNLLSLGLSGMALAGDDVGGFIGSPPPDLLTRWFQLGAFNPVFRNHAATDTRPHEAWVDGPQHEALRRQAIELRYRLMPYLYTVAEENARTGLPIMRPVFLQYPQAQAFYGNDRDFLFGPDLFVAPVSDERLDAHQIVLPPGEWYAFGTSQRHVAQKDPIKLDPRPATTPLFARAGAIVPMQAVVQHTGEKPAGPLQLQVYLPRAEGECGGSLYQDDGESQAYKDGSLLRVAYACEVARRGATVTSHVVHDGFAPWWGDVEVTVYGVARKPSSLRVDGKAVGDWSFDAQQQSVVIRVPQARRDWKVELKY</sequence>
<keyword evidence="9" id="KW-1185">Reference proteome</keyword>
<dbReference type="Pfam" id="PF13802">
    <property type="entry name" value="Gal_mutarotas_2"/>
    <property type="match status" value="1"/>
</dbReference>
<dbReference type="InterPro" id="IPR048395">
    <property type="entry name" value="Glyco_hydro_31_C"/>
</dbReference>
<dbReference type="Gene3D" id="2.60.40.1180">
    <property type="entry name" value="Golgi alpha-mannosidase II"/>
    <property type="match status" value="2"/>
</dbReference>
<feature type="domain" description="Glycoside hydrolase family 31 N-terminal" evidence="5">
    <location>
        <begin position="56"/>
        <end position="225"/>
    </location>
</feature>
<feature type="signal peptide" evidence="3">
    <location>
        <begin position="1"/>
        <end position="28"/>
    </location>
</feature>
<protein>
    <submittedName>
        <fullName evidence="8">Glycoside hydrolase family 31 protein</fullName>
    </submittedName>
</protein>
<dbReference type="SUPFAM" id="SSF51011">
    <property type="entry name" value="Glycosyl hydrolase domain"/>
    <property type="match status" value="1"/>
</dbReference>
<dbReference type="PANTHER" id="PTHR22762">
    <property type="entry name" value="ALPHA-GLUCOSIDASE"/>
    <property type="match status" value="1"/>
</dbReference>
<dbReference type="Pfam" id="PF17137">
    <property type="entry name" value="DUF5110"/>
    <property type="match status" value="1"/>
</dbReference>
<dbReference type="Proteomes" id="UP000663400">
    <property type="component" value="Chromosome"/>
</dbReference>
<dbReference type="Pfam" id="PF21365">
    <property type="entry name" value="Glyco_hydro_31_3rd"/>
    <property type="match status" value="1"/>
</dbReference>
<dbReference type="SUPFAM" id="SSF74650">
    <property type="entry name" value="Galactose mutarotase-like"/>
    <property type="match status" value="1"/>
</dbReference>
<dbReference type="SUPFAM" id="SSF51445">
    <property type="entry name" value="(Trans)glycosidases"/>
    <property type="match status" value="1"/>
</dbReference>
<comment type="similarity">
    <text evidence="1 2">Belongs to the glycosyl hydrolase 31 family.</text>
</comment>
<dbReference type="CDD" id="cd14752">
    <property type="entry name" value="GH31_N"/>
    <property type="match status" value="1"/>
</dbReference>
<evidence type="ECO:0000256" key="2">
    <source>
        <dbReference type="RuleBase" id="RU361185"/>
    </source>
</evidence>
<evidence type="ECO:0000259" key="7">
    <source>
        <dbReference type="Pfam" id="PF21365"/>
    </source>
</evidence>
<gene>
    <name evidence="8" type="ORF">HIV01_007560</name>
</gene>
<proteinExistence type="inferred from homology"/>
<evidence type="ECO:0000256" key="1">
    <source>
        <dbReference type="ARBA" id="ARBA00007806"/>
    </source>
</evidence>
<evidence type="ECO:0000259" key="4">
    <source>
        <dbReference type="Pfam" id="PF01055"/>
    </source>
</evidence>
<dbReference type="InterPro" id="IPR013780">
    <property type="entry name" value="Glyco_hydro_b"/>
</dbReference>
<feature type="domain" description="Glycoside hydrolase family 31 TIM barrel" evidence="4">
    <location>
        <begin position="267"/>
        <end position="596"/>
    </location>
</feature>